<sequence>MLYNSCGERQFNVQKFFVSADKRFVLLVHDIRKTTYYSFKAKYKIYNITNEHIISLTTLGGNQDLDFAEFGRNGNQIVYIYQNNIYYKNSVSDNAIAVIKSGQPGIVYNGVPDWLYGERIWKTNRALWWNPFGTRLCFATFDDSLVDTVSYIKYGSYESTSNIMPEIMSIKYPKPGTTNPSVTLWVVDLTTPSTPRRLEQKDMKGEHYLTSVSWIDSQSLTTVWMRRQHNCSLISICSEKSDWICKKNFEDCIGEKRMAWSELFDPPVITSDKKHYLIRLPSNGDNTNKLRQISGISIGSEIQKFITKEDNDVTQVLAFSGVNDTVFYEATLAISPPQKHIFRKSKIFTAEAGDAICLTCNQIDRNCTYQTAIFSPNAHHFMLICLGMVLKLGSEEKLQNLLQFRAFPQFRTFQVPIRDYLANVKLILPPGLRENEEIKFPLVVQIKIGASNSSTKTNLIHY</sequence>
<dbReference type="GO" id="GO:0008236">
    <property type="term" value="F:serine-type peptidase activity"/>
    <property type="evidence" value="ECO:0007669"/>
    <property type="project" value="UniProtKB-KW"/>
</dbReference>
<proteinExistence type="predicted"/>
<keyword evidence="3" id="KW-0325">Glycoprotein</keyword>
<evidence type="ECO:0000256" key="1">
    <source>
        <dbReference type="ARBA" id="ARBA00022438"/>
    </source>
</evidence>
<dbReference type="InterPro" id="IPR002469">
    <property type="entry name" value="Peptidase_S9B_N"/>
</dbReference>
<dbReference type="AlphaFoldDB" id="A0A7R9KSS8"/>
<reference evidence="5" key="1">
    <citation type="submission" date="2020-11" db="EMBL/GenBank/DDBJ databases">
        <authorList>
            <person name="Tran Van P."/>
        </authorList>
    </citation>
    <scope>NUCLEOTIDE SEQUENCE</scope>
</reference>
<dbReference type="EMBL" id="CAJPIZ010004797">
    <property type="protein sequence ID" value="CAG2107947.1"/>
    <property type="molecule type" value="Genomic_DNA"/>
</dbReference>
<accession>A0A7R9KSS8</accession>
<dbReference type="OrthoDB" id="16520at2759"/>
<dbReference type="Pfam" id="PF00930">
    <property type="entry name" value="DPPIV_N"/>
    <property type="match status" value="1"/>
</dbReference>
<dbReference type="GO" id="GO:0004177">
    <property type="term" value="F:aminopeptidase activity"/>
    <property type="evidence" value="ECO:0007669"/>
    <property type="project" value="UniProtKB-KW"/>
</dbReference>
<evidence type="ECO:0000259" key="4">
    <source>
        <dbReference type="Pfam" id="PF00930"/>
    </source>
</evidence>
<organism evidence="5">
    <name type="scientific">Medioppia subpectinata</name>
    <dbReference type="NCBI Taxonomy" id="1979941"/>
    <lineage>
        <taxon>Eukaryota</taxon>
        <taxon>Metazoa</taxon>
        <taxon>Ecdysozoa</taxon>
        <taxon>Arthropoda</taxon>
        <taxon>Chelicerata</taxon>
        <taxon>Arachnida</taxon>
        <taxon>Acari</taxon>
        <taxon>Acariformes</taxon>
        <taxon>Sarcoptiformes</taxon>
        <taxon>Oribatida</taxon>
        <taxon>Brachypylina</taxon>
        <taxon>Oppioidea</taxon>
        <taxon>Oppiidae</taxon>
        <taxon>Medioppia</taxon>
    </lineage>
</organism>
<keyword evidence="2" id="KW-0720">Serine protease</keyword>
<keyword evidence="1" id="KW-0378">Hydrolase</keyword>
<dbReference type="Proteomes" id="UP000759131">
    <property type="component" value="Unassembled WGS sequence"/>
</dbReference>
<dbReference type="GO" id="GO:0005886">
    <property type="term" value="C:plasma membrane"/>
    <property type="evidence" value="ECO:0007669"/>
    <property type="project" value="TreeGrafter"/>
</dbReference>
<dbReference type="PANTHER" id="PTHR11731">
    <property type="entry name" value="PROTEASE FAMILY S9B,C DIPEPTIDYL-PEPTIDASE IV-RELATED"/>
    <property type="match status" value="1"/>
</dbReference>
<keyword evidence="1" id="KW-0031">Aminopeptidase</keyword>
<dbReference type="GO" id="GO:0008239">
    <property type="term" value="F:dipeptidyl-peptidase activity"/>
    <property type="evidence" value="ECO:0007669"/>
    <property type="project" value="TreeGrafter"/>
</dbReference>
<dbReference type="SUPFAM" id="SSF82171">
    <property type="entry name" value="DPP6 N-terminal domain-like"/>
    <property type="match status" value="1"/>
</dbReference>
<dbReference type="PANTHER" id="PTHR11731:SF200">
    <property type="entry name" value="DIPEPTIDYL PEPTIDASE 10, ISOFORM B"/>
    <property type="match status" value="1"/>
</dbReference>
<evidence type="ECO:0000256" key="3">
    <source>
        <dbReference type="ARBA" id="ARBA00023180"/>
    </source>
</evidence>
<feature type="domain" description="Dipeptidylpeptidase IV N-terminal" evidence="4">
    <location>
        <begin position="19"/>
        <end position="388"/>
    </location>
</feature>
<name>A0A7R9KSS8_9ACAR</name>
<keyword evidence="6" id="KW-1185">Reference proteome</keyword>
<evidence type="ECO:0000256" key="2">
    <source>
        <dbReference type="ARBA" id="ARBA00022825"/>
    </source>
</evidence>
<evidence type="ECO:0000313" key="5">
    <source>
        <dbReference type="EMBL" id="CAD7627517.1"/>
    </source>
</evidence>
<dbReference type="Gene3D" id="2.140.10.30">
    <property type="entry name" value="Dipeptidylpeptidase IV, N-terminal domain"/>
    <property type="match status" value="1"/>
</dbReference>
<dbReference type="GO" id="GO:0006508">
    <property type="term" value="P:proteolysis"/>
    <property type="evidence" value="ECO:0007669"/>
    <property type="project" value="InterPro"/>
</dbReference>
<dbReference type="EMBL" id="OC859372">
    <property type="protein sequence ID" value="CAD7627517.1"/>
    <property type="molecule type" value="Genomic_DNA"/>
</dbReference>
<evidence type="ECO:0000313" key="6">
    <source>
        <dbReference type="Proteomes" id="UP000759131"/>
    </source>
</evidence>
<dbReference type="InterPro" id="IPR050278">
    <property type="entry name" value="Serine_Prot_S9B/DPPIV"/>
</dbReference>
<protein>
    <recommendedName>
        <fullName evidence="4">Dipeptidylpeptidase IV N-terminal domain-containing protein</fullName>
    </recommendedName>
</protein>
<keyword evidence="1" id="KW-0645">Protease</keyword>
<gene>
    <name evidence="5" type="ORF">OSB1V03_LOCUS7943</name>
</gene>